<dbReference type="InterPro" id="IPR011989">
    <property type="entry name" value="ARM-like"/>
</dbReference>
<evidence type="ECO:0000256" key="5">
    <source>
        <dbReference type="RuleBase" id="RU367072"/>
    </source>
</evidence>
<proteinExistence type="inferred from homology"/>
<dbReference type="Gene3D" id="1.25.10.10">
    <property type="entry name" value="Leucine-rich Repeat Variant"/>
    <property type="match status" value="2"/>
</dbReference>
<dbReference type="Pfam" id="PF14500">
    <property type="entry name" value="MMS19_N"/>
    <property type="match status" value="1"/>
</dbReference>
<dbReference type="OrthoDB" id="342900at2759"/>
<dbReference type="SUPFAM" id="SSF48371">
    <property type="entry name" value="ARM repeat"/>
    <property type="match status" value="1"/>
</dbReference>
<gene>
    <name evidence="8" type="ORF">M011DRAFT_417348</name>
</gene>
<protein>
    <recommendedName>
        <fullName evidence="5">MMS19 nucleotide excision repair protein</fullName>
    </recommendedName>
</protein>
<evidence type="ECO:0000256" key="1">
    <source>
        <dbReference type="ARBA" id="ARBA00004123"/>
    </source>
</evidence>
<evidence type="ECO:0000256" key="3">
    <source>
        <dbReference type="ARBA" id="ARBA00022737"/>
    </source>
</evidence>
<dbReference type="Proteomes" id="UP000799440">
    <property type="component" value="Unassembled WGS sequence"/>
</dbReference>
<comment type="similarity">
    <text evidence="2 5">Belongs to the MET18/MMS19 family.</text>
</comment>
<dbReference type="AlphaFoldDB" id="A0A6A6VJW3"/>
<evidence type="ECO:0000313" key="8">
    <source>
        <dbReference type="EMBL" id="KAF2750912.1"/>
    </source>
</evidence>
<comment type="function">
    <text evidence="5">Key component of the cytosolic iron-sulfur protein assembly (CIA) complex, a multiprotein complex that mediates the incorporation of iron-sulfur cluster into apoproteins specifically involved in DNA metabolism and genomic integrity. In the CIA complex, MMS19 acts as an adapter between early-acting CIA components and a subset of cellular target iron-sulfur proteins.</text>
</comment>
<organism evidence="8 9">
    <name type="scientific">Sporormia fimetaria CBS 119925</name>
    <dbReference type="NCBI Taxonomy" id="1340428"/>
    <lineage>
        <taxon>Eukaryota</taxon>
        <taxon>Fungi</taxon>
        <taxon>Dikarya</taxon>
        <taxon>Ascomycota</taxon>
        <taxon>Pezizomycotina</taxon>
        <taxon>Dothideomycetes</taxon>
        <taxon>Pleosporomycetidae</taxon>
        <taxon>Pleosporales</taxon>
        <taxon>Sporormiaceae</taxon>
        <taxon>Sporormia</taxon>
    </lineage>
</organism>
<dbReference type="GO" id="GO:0005634">
    <property type="term" value="C:nucleus"/>
    <property type="evidence" value="ECO:0007669"/>
    <property type="project" value="UniProtKB-SubCell"/>
</dbReference>
<sequence length="1033" mass="115065">MSDIQRYLLDYDKNKSDAVETARQSAMRLQRGDLKLLKLIEEMGEFFNSEDAQIRAKTMAYLAEVLAAVPQKVLALQQRNVLCDFVLSRIEDSAGLGYCARALAALEERGKWDNDRVKTVVETLLEHTHPLREYKQQSERYPVLRLIDTLMARYRDALRSLHESSPDFLSRFILYFDGEKDPRNLMVVFSILRVPMVEWNVGSDAQLLFDSVFNYFPITFRPPPDDPYGITAQDLKDRLRDCIASTPAFAPYAFPALLDKLDSTSMNTKRDVLHTITASVTAYGPRTMSLYSITLWDSLKFEILNVQEEDLAEEALNGLAAIAKTLSQGTPDQLNTYLKPILKECNEHMEDAPTKQSQASARILQKLASVSADVNNFVLGGVLPQLLRLFQTADTIAKRRGLLEVLVQLIRANVQLYGDWRSVGPAGESSSSNALAQAQDQALNILLGGLQNVPVKEVSFRMVCLDGLLQLVKVRQLLNDDDIVRNIELLNTIVIHEESYGKDEVKAAAVNALVEIAHQKPQAVVDKAFPAFMAQLPDKDGESLAYVPVLEAFAKLANEEKVFETVVLRLKNKFATAVQQEASSRYLVALLSALLFALNTGPGKAEQNAQTALYYHDIALPLLKRVSSMDGSHPKAFNDESTLDLVGRICSVIIRAQPAEVQNELALEMYTLFRGVPQEQLPPFGNNTPAEQTKPMVVSTHLLSSFRRDTALPCEVQLLISTLVDFSQQDSLSRMVRLASLRQISLLMNKYIPTSAVRTCMDPLIKPPIDLFSPEKLDPNRIRVIFACLKALVLRNSPSLPSLYPKLLSLLSNPTHGDAVARGFTTLLQPDDLLTKPNHCQISGLHKQKTFALLVPSITQSFREADSAIKPNYLIALSGILKWMPFEIVVEEVTPLVPLLLQSLDLRGEDLVKEAAISTFTSVIQERPKVVEEHAGSLIARLLDNSTPLSSRPTPSQGGAAAQVVTPPSVRAAALRCLALIPTHFRHEVLLPYRRQVVKRLTGALDDRKREVRSFAVRCRTTWLGMDEVGDDD</sequence>
<comment type="subcellular location">
    <subcellularLocation>
        <location evidence="1 5">Nucleus</location>
    </subcellularLocation>
</comment>
<dbReference type="GO" id="GO:0016226">
    <property type="term" value="P:iron-sulfur cluster assembly"/>
    <property type="evidence" value="ECO:0007669"/>
    <property type="project" value="UniProtKB-UniRule"/>
</dbReference>
<evidence type="ECO:0000259" key="6">
    <source>
        <dbReference type="Pfam" id="PF12460"/>
    </source>
</evidence>
<keyword evidence="9" id="KW-1185">Reference proteome</keyword>
<keyword evidence="5" id="KW-0234">DNA repair</keyword>
<dbReference type="GO" id="GO:0051604">
    <property type="term" value="P:protein maturation"/>
    <property type="evidence" value="ECO:0007669"/>
    <property type="project" value="UniProtKB-UniRule"/>
</dbReference>
<dbReference type="PANTHER" id="PTHR12891:SF0">
    <property type="entry name" value="MMS19 NUCLEOTIDE EXCISION REPAIR PROTEIN HOMOLOG"/>
    <property type="match status" value="1"/>
</dbReference>
<keyword evidence="4 5" id="KW-0539">Nucleus</keyword>
<dbReference type="InterPro" id="IPR024687">
    <property type="entry name" value="MMS19_C"/>
</dbReference>
<keyword evidence="5" id="KW-0227">DNA damage</keyword>
<accession>A0A6A6VJW3</accession>
<feature type="domain" description="MMS19 N-terminal" evidence="7">
    <location>
        <begin position="40"/>
        <end position="305"/>
    </location>
</feature>
<dbReference type="InterPro" id="IPR039920">
    <property type="entry name" value="MMS19"/>
</dbReference>
<dbReference type="GO" id="GO:0006281">
    <property type="term" value="P:DNA repair"/>
    <property type="evidence" value="ECO:0007669"/>
    <property type="project" value="UniProtKB-UniRule"/>
</dbReference>
<evidence type="ECO:0000259" key="7">
    <source>
        <dbReference type="Pfam" id="PF14500"/>
    </source>
</evidence>
<reference evidence="8" key="1">
    <citation type="journal article" date="2020" name="Stud. Mycol.">
        <title>101 Dothideomycetes genomes: a test case for predicting lifestyles and emergence of pathogens.</title>
        <authorList>
            <person name="Haridas S."/>
            <person name="Albert R."/>
            <person name="Binder M."/>
            <person name="Bloem J."/>
            <person name="Labutti K."/>
            <person name="Salamov A."/>
            <person name="Andreopoulos B."/>
            <person name="Baker S."/>
            <person name="Barry K."/>
            <person name="Bills G."/>
            <person name="Bluhm B."/>
            <person name="Cannon C."/>
            <person name="Castanera R."/>
            <person name="Culley D."/>
            <person name="Daum C."/>
            <person name="Ezra D."/>
            <person name="Gonzalez J."/>
            <person name="Henrissat B."/>
            <person name="Kuo A."/>
            <person name="Liang C."/>
            <person name="Lipzen A."/>
            <person name="Lutzoni F."/>
            <person name="Magnuson J."/>
            <person name="Mondo S."/>
            <person name="Nolan M."/>
            <person name="Ohm R."/>
            <person name="Pangilinan J."/>
            <person name="Park H.-J."/>
            <person name="Ramirez L."/>
            <person name="Alfaro M."/>
            <person name="Sun H."/>
            <person name="Tritt A."/>
            <person name="Yoshinaga Y."/>
            <person name="Zwiers L.-H."/>
            <person name="Turgeon B."/>
            <person name="Goodwin S."/>
            <person name="Spatafora J."/>
            <person name="Crous P."/>
            <person name="Grigoriev I."/>
        </authorList>
    </citation>
    <scope>NUCLEOTIDE SEQUENCE</scope>
    <source>
        <strain evidence="8">CBS 119925</strain>
    </source>
</reference>
<evidence type="ECO:0000256" key="2">
    <source>
        <dbReference type="ARBA" id="ARBA00009340"/>
    </source>
</evidence>
<evidence type="ECO:0000313" key="9">
    <source>
        <dbReference type="Proteomes" id="UP000799440"/>
    </source>
</evidence>
<dbReference type="EMBL" id="MU006563">
    <property type="protein sequence ID" value="KAF2750912.1"/>
    <property type="molecule type" value="Genomic_DNA"/>
</dbReference>
<evidence type="ECO:0000256" key="4">
    <source>
        <dbReference type="ARBA" id="ARBA00023242"/>
    </source>
</evidence>
<name>A0A6A6VJW3_9PLEO</name>
<dbReference type="Pfam" id="PF12460">
    <property type="entry name" value="MMS19_C"/>
    <property type="match status" value="1"/>
</dbReference>
<feature type="domain" description="MMS19 C-terminal" evidence="6">
    <location>
        <begin position="549"/>
        <end position="982"/>
    </location>
</feature>
<keyword evidence="3" id="KW-0677">Repeat</keyword>
<dbReference type="GO" id="GO:0097361">
    <property type="term" value="C:cytosolic [4Fe-4S] assembly targeting complex"/>
    <property type="evidence" value="ECO:0007669"/>
    <property type="project" value="UniProtKB-UniRule"/>
</dbReference>
<dbReference type="InterPro" id="IPR016024">
    <property type="entry name" value="ARM-type_fold"/>
</dbReference>
<dbReference type="InterPro" id="IPR029240">
    <property type="entry name" value="MMS19_N"/>
</dbReference>
<dbReference type="PANTHER" id="PTHR12891">
    <property type="entry name" value="DNA REPAIR/TRANSCRIPTION PROTEIN MET18/MMS19"/>
    <property type="match status" value="1"/>
</dbReference>